<sequence>MLMAFCSNRDRPDTTPLPLPRSTDRPMSRPRLCLITPCRDEASYARRTLDSVLNQTQPPDLWVIVDDGSTDETPEILDSYARVHPCIRVVRRADRGARKVGPGVIDAFYAGYEAIDPSEFDYVCKLDLDLDLPPRYFEILIDRMEADPRIGTCSGKPYFRQGDRLVSEKCGDENSVGMTKLYRRSCFEQVGGFVREVMWDGIDGHRCRMLGWVAASWDDPDLRFEHLRPMGTSHKGWWTGRSRHGFGQYFMGTAPSYMVASALFRMTRPPLVVGGLAMLSGYFGAMLRGLPRYDDPDFRRFLRSYQRHCLLRGKARTTEEYDHRSASRWSPDAPASSPVPGRSPS</sequence>
<evidence type="ECO:0000313" key="3">
    <source>
        <dbReference type="EMBL" id="QDV39629.1"/>
    </source>
</evidence>
<geneLocation type="plasmid" evidence="4">
    <name>pelp_4</name>
</geneLocation>
<evidence type="ECO:0000313" key="4">
    <source>
        <dbReference type="Proteomes" id="UP000317835"/>
    </source>
</evidence>
<dbReference type="InterPro" id="IPR029044">
    <property type="entry name" value="Nucleotide-diphossugar_trans"/>
</dbReference>
<dbReference type="EMBL" id="CP036430">
    <property type="protein sequence ID" value="QDV39629.1"/>
    <property type="molecule type" value="Genomic_DNA"/>
</dbReference>
<feature type="region of interest" description="Disordered" evidence="1">
    <location>
        <begin position="1"/>
        <end position="25"/>
    </location>
</feature>
<keyword evidence="3" id="KW-0328">Glycosyltransferase</keyword>
<reference evidence="3 4" key="1">
    <citation type="submission" date="2019-02" db="EMBL/GenBank/DDBJ databases">
        <title>Deep-cultivation of Planctomycetes and their phenomic and genomic characterization uncovers novel biology.</title>
        <authorList>
            <person name="Wiegand S."/>
            <person name="Jogler M."/>
            <person name="Boedeker C."/>
            <person name="Pinto D."/>
            <person name="Vollmers J."/>
            <person name="Rivas-Marin E."/>
            <person name="Kohn T."/>
            <person name="Peeters S.H."/>
            <person name="Heuer A."/>
            <person name="Rast P."/>
            <person name="Oberbeckmann S."/>
            <person name="Bunk B."/>
            <person name="Jeske O."/>
            <person name="Meyerdierks A."/>
            <person name="Storesund J.E."/>
            <person name="Kallscheuer N."/>
            <person name="Luecker S."/>
            <person name="Lage O.M."/>
            <person name="Pohl T."/>
            <person name="Merkel B.J."/>
            <person name="Hornburger P."/>
            <person name="Mueller R.-W."/>
            <person name="Bruemmer F."/>
            <person name="Labrenz M."/>
            <person name="Spormann A.M."/>
            <person name="Op den Camp H."/>
            <person name="Overmann J."/>
            <person name="Amann R."/>
            <person name="Jetten M.S.M."/>
            <person name="Mascher T."/>
            <person name="Medema M.H."/>
            <person name="Devos D.P."/>
            <person name="Kaster A.-K."/>
            <person name="Ovreas L."/>
            <person name="Rohde M."/>
            <person name="Galperin M.Y."/>
            <person name="Jogler C."/>
        </authorList>
    </citation>
    <scope>NUCLEOTIDE SEQUENCE [LARGE SCALE GENOMIC DNA]</scope>
    <source>
        <strain evidence="3 4">ElP</strain>
        <plasmid evidence="4">pelp_4</plasmid>
    </source>
</reference>
<dbReference type="GO" id="GO:0016758">
    <property type="term" value="F:hexosyltransferase activity"/>
    <property type="evidence" value="ECO:0007669"/>
    <property type="project" value="UniProtKB-ARBA"/>
</dbReference>
<dbReference type="Proteomes" id="UP000317835">
    <property type="component" value="Plasmid pElP_4"/>
</dbReference>
<feature type="domain" description="Glycosyltransferase 2-like" evidence="2">
    <location>
        <begin position="34"/>
        <end position="166"/>
    </location>
</feature>
<keyword evidence="3" id="KW-0614">Plasmid</keyword>
<protein>
    <submittedName>
        <fullName evidence="3">Poly-beta-1,6-N-acetyl-D-glucosamine synthase</fullName>
        <ecNumber evidence="3">2.4.1.-</ecNumber>
    </submittedName>
</protein>
<dbReference type="AlphaFoldDB" id="A0A518HFK3"/>
<proteinExistence type="predicted"/>
<keyword evidence="3" id="KW-0808">Transferase</keyword>
<name>A0A518HFK3_9BACT</name>
<dbReference type="Gene3D" id="3.90.550.10">
    <property type="entry name" value="Spore Coat Polysaccharide Biosynthesis Protein SpsA, Chain A"/>
    <property type="match status" value="1"/>
</dbReference>
<dbReference type="PANTHER" id="PTHR22916">
    <property type="entry name" value="GLYCOSYLTRANSFERASE"/>
    <property type="match status" value="1"/>
</dbReference>
<dbReference type="InterPro" id="IPR001173">
    <property type="entry name" value="Glyco_trans_2-like"/>
</dbReference>
<gene>
    <name evidence="3" type="primary">pgaC</name>
    <name evidence="3" type="ORF">ElP_76010</name>
</gene>
<dbReference type="KEGG" id="tpla:ElP_76010"/>
<keyword evidence="4" id="KW-1185">Reference proteome</keyword>
<dbReference type="CDD" id="cd00761">
    <property type="entry name" value="Glyco_tranf_GTA_type"/>
    <property type="match status" value="1"/>
</dbReference>
<dbReference type="SUPFAM" id="SSF53448">
    <property type="entry name" value="Nucleotide-diphospho-sugar transferases"/>
    <property type="match status" value="1"/>
</dbReference>
<feature type="region of interest" description="Disordered" evidence="1">
    <location>
        <begin position="317"/>
        <end position="345"/>
    </location>
</feature>
<accession>A0A518HFK3</accession>
<evidence type="ECO:0000259" key="2">
    <source>
        <dbReference type="Pfam" id="PF00535"/>
    </source>
</evidence>
<dbReference type="EC" id="2.4.1.-" evidence="3"/>
<evidence type="ECO:0000256" key="1">
    <source>
        <dbReference type="SAM" id="MobiDB-lite"/>
    </source>
</evidence>
<organism evidence="3 4">
    <name type="scientific">Tautonia plasticadhaerens</name>
    <dbReference type="NCBI Taxonomy" id="2527974"/>
    <lineage>
        <taxon>Bacteria</taxon>
        <taxon>Pseudomonadati</taxon>
        <taxon>Planctomycetota</taxon>
        <taxon>Planctomycetia</taxon>
        <taxon>Isosphaerales</taxon>
        <taxon>Isosphaeraceae</taxon>
        <taxon>Tautonia</taxon>
    </lineage>
</organism>
<dbReference type="Pfam" id="PF00535">
    <property type="entry name" value="Glycos_transf_2"/>
    <property type="match status" value="1"/>
</dbReference>